<dbReference type="eggNOG" id="COG0251">
    <property type="taxonomic scope" value="Bacteria"/>
</dbReference>
<dbReference type="STRING" id="2045.KR76_24800"/>
<dbReference type="GeneID" id="96611979"/>
<evidence type="ECO:0000313" key="3">
    <source>
        <dbReference type="Proteomes" id="UP000030300"/>
    </source>
</evidence>
<dbReference type="RefSeq" id="WP_038682154.1">
    <property type="nucleotide sequence ID" value="NZ_BJMC01000024.1"/>
</dbReference>
<keyword evidence="3" id="KW-1185">Reference proteome</keyword>
<dbReference type="CDD" id="cd00448">
    <property type="entry name" value="YjgF_YER057c_UK114_family"/>
    <property type="match status" value="1"/>
</dbReference>
<protein>
    <submittedName>
        <fullName evidence="2">Endoribonuclease L-PSP</fullName>
    </submittedName>
</protein>
<organism evidence="2 3">
    <name type="scientific">Nocardioides simplex</name>
    <name type="common">Arthrobacter simplex</name>
    <dbReference type="NCBI Taxonomy" id="2045"/>
    <lineage>
        <taxon>Bacteria</taxon>
        <taxon>Bacillati</taxon>
        <taxon>Actinomycetota</taxon>
        <taxon>Actinomycetes</taxon>
        <taxon>Propionibacteriales</taxon>
        <taxon>Nocardioidaceae</taxon>
        <taxon>Pimelobacter</taxon>
    </lineage>
</organism>
<proteinExistence type="inferred from homology"/>
<dbReference type="PANTHER" id="PTHR11803:SF58">
    <property type="entry name" value="PROTEIN HMF1-RELATED"/>
    <property type="match status" value="1"/>
</dbReference>
<dbReference type="Gene3D" id="3.30.1330.40">
    <property type="entry name" value="RutC-like"/>
    <property type="match status" value="1"/>
</dbReference>
<dbReference type="InterPro" id="IPR006175">
    <property type="entry name" value="YjgF/YER057c/UK114"/>
</dbReference>
<dbReference type="Proteomes" id="UP000030300">
    <property type="component" value="Chromosome"/>
</dbReference>
<dbReference type="KEGG" id="psim:KR76_24800"/>
<dbReference type="SUPFAM" id="SSF55298">
    <property type="entry name" value="YjgF-like"/>
    <property type="match status" value="1"/>
</dbReference>
<gene>
    <name evidence="2" type="ORF">KR76_24800</name>
</gene>
<dbReference type="EMBL" id="CP009896">
    <property type="protein sequence ID" value="AIY19194.1"/>
    <property type="molecule type" value="Genomic_DNA"/>
</dbReference>
<evidence type="ECO:0000313" key="2">
    <source>
        <dbReference type="EMBL" id="AIY19194.1"/>
    </source>
</evidence>
<name>A0A0A1DPA9_NOCSI</name>
<comment type="similarity">
    <text evidence="1">Belongs to the RutC family.</text>
</comment>
<reference evidence="2 3" key="1">
    <citation type="journal article" date="2015" name="Genome Announc.">
        <title>Complete Genome Sequence of Steroid-Transforming Nocardioides simplex VKM Ac-2033D.</title>
        <authorList>
            <person name="Shtratnikova V.Y."/>
            <person name="Schelkunov M.I."/>
            <person name="Pekov Y.A."/>
            <person name="Fokina V.V."/>
            <person name="Logacheva M.D."/>
            <person name="Sokolov S.L."/>
            <person name="Bragin E.Y."/>
            <person name="Ashapkin V.V."/>
            <person name="Donova M.V."/>
        </authorList>
    </citation>
    <scope>NUCLEOTIDE SEQUENCE [LARGE SCALE GENOMIC DNA]</scope>
    <source>
        <strain evidence="2 3">VKM Ac-2033D</strain>
    </source>
</reference>
<dbReference type="GO" id="GO:0005829">
    <property type="term" value="C:cytosol"/>
    <property type="evidence" value="ECO:0007669"/>
    <property type="project" value="TreeGrafter"/>
</dbReference>
<dbReference type="InterPro" id="IPR035959">
    <property type="entry name" value="RutC-like_sf"/>
</dbReference>
<sequence>MTDHLARPAGLPPSNGYSHVTVAGPGRLVHVSGQVPARADGTVVDPTDVAAQAEQVFEHLQTALAAAGAGWGDVVKMGYFLTDLADLPVVRGVRDRYLAPDRLPASSLVQVAGLVHPDFRVEIDAVAVVES</sequence>
<dbReference type="PANTHER" id="PTHR11803">
    <property type="entry name" value="2-IMINOBUTANOATE/2-IMINOPROPANOATE DEAMINASE RIDA"/>
    <property type="match status" value="1"/>
</dbReference>
<dbReference type="Pfam" id="PF01042">
    <property type="entry name" value="Ribonuc_L-PSP"/>
    <property type="match status" value="1"/>
</dbReference>
<dbReference type="AlphaFoldDB" id="A0A0A1DPA9"/>
<dbReference type="HOGENOM" id="CLU_100715_4_2_11"/>
<dbReference type="OrthoDB" id="3212792at2"/>
<evidence type="ECO:0000256" key="1">
    <source>
        <dbReference type="ARBA" id="ARBA00010552"/>
    </source>
</evidence>
<dbReference type="GO" id="GO:0019239">
    <property type="term" value="F:deaminase activity"/>
    <property type="evidence" value="ECO:0007669"/>
    <property type="project" value="TreeGrafter"/>
</dbReference>
<accession>A0A0A1DPA9</accession>